<reference evidence="11" key="2">
    <citation type="submission" date="2019-07" db="EMBL/GenBank/DDBJ databases">
        <authorList>
            <person name="Yang Y."/>
            <person name="Bocs S."/>
            <person name="Baudouin L."/>
        </authorList>
    </citation>
    <scope>NUCLEOTIDE SEQUENCE</scope>
    <source>
        <tissue evidence="11">Spear leaf of Hainan Tall coconut</tissue>
    </source>
</reference>
<dbReference type="AlphaFoldDB" id="A0A8K0IYL2"/>
<keyword evidence="6 10" id="KW-0812">Transmembrane</keyword>
<comment type="caution">
    <text evidence="11">The sequence shown here is derived from an EMBL/GenBank/DDBJ whole genome shotgun (WGS) entry which is preliminary data.</text>
</comment>
<comment type="caution">
    <text evidence="10">Lacks conserved residue(s) required for the propagation of feature annotation.</text>
</comment>
<evidence type="ECO:0000256" key="1">
    <source>
        <dbReference type="ARBA" id="ARBA00004477"/>
    </source>
</evidence>
<keyword evidence="5 10" id="KW-0808">Transferase</keyword>
<dbReference type="PANTHER" id="PTHR12413">
    <property type="entry name" value="DOLICHYL GLYCOSYLTRANSFERASE"/>
    <property type="match status" value="1"/>
</dbReference>
<evidence type="ECO:0000256" key="10">
    <source>
        <dbReference type="RuleBase" id="RU363110"/>
    </source>
</evidence>
<evidence type="ECO:0000256" key="3">
    <source>
        <dbReference type="ARBA" id="ARBA00008715"/>
    </source>
</evidence>
<evidence type="ECO:0000256" key="8">
    <source>
        <dbReference type="ARBA" id="ARBA00022989"/>
    </source>
</evidence>
<keyword evidence="7 10" id="KW-0256">Endoplasmic reticulum</keyword>
<evidence type="ECO:0000313" key="11">
    <source>
        <dbReference type="EMBL" id="KAG1371415.1"/>
    </source>
</evidence>
<dbReference type="EC" id="2.4.1.-" evidence="10"/>
<dbReference type="PANTHER" id="PTHR12413:SF1">
    <property type="entry name" value="DOLICHYL PYROPHOSPHATE MAN9GLCNAC2 ALPHA-1,3-GLUCOSYLTRANSFERASE"/>
    <property type="match status" value="1"/>
</dbReference>
<keyword evidence="8 10" id="KW-1133">Transmembrane helix</keyword>
<evidence type="ECO:0000256" key="4">
    <source>
        <dbReference type="ARBA" id="ARBA00022676"/>
    </source>
</evidence>
<feature type="transmembrane region" description="Helical" evidence="10">
    <location>
        <begin position="223"/>
        <end position="240"/>
    </location>
</feature>
<comment type="subcellular location">
    <subcellularLocation>
        <location evidence="1 10">Endoplasmic reticulum membrane</location>
        <topology evidence="1 10">Multi-pass membrane protein</topology>
    </subcellularLocation>
</comment>
<keyword evidence="9 10" id="KW-0472">Membrane</keyword>
<reference evidence="11" key="1">
    <citation type="journal article" date="2017" name="Gigascience">
        <title>The genome draft of coconut (Cocos nucifera).</title>
        <authorList>
            <person name="Xiao Y."/>
            <person name="Xu P."/>
            <person name="Fan H."/>
            <person name="Baudouin L."/>
            <person name="Xia W."/>
            <person name="Bocs S."/>
            <person name="Xu J."/>
            <person name="Li Q."/>
            <person name="Guo A."/>
            <person name="Zhou L."/>
            <person name="Li J."/>
            <person name="Wu Y."/>
            <person name="Ma Z."/>
            <person name="Armero A."/>
            <person name="Issali A.E."/>
            <person name="Liu N."/>
            <person name="Peng M."/>
            <person name="Yang Y."/>
        </authorList>
    </citation>
    <scope>NUCLEOTIDE SEQUENCE</scope>
    <source>
        <tissue evidence="11">Spear leaf of Hainan Tall coconut</tissue>
    </source>
</reference>
<evidence type="ECO:0000256" key="5">
    <source>
        <dbReference type="ARBA" id="ARBA00022679"/>
    </source>
</evidence>
<keyword evidence="12" id="KW-1185">Reference proteome</keyword>
<comment type="pathway">
    <text evidence="2 10">Protein modification; protein glycosylation.</text>
</comment>
<feature type="transmembrane region" description="Helical" evidence="10">
    <location>
        <begin position="170"/>
        <end position="187"/>
    </location>
</feature>
<sequence length="269" mass="29922">MAKKAKRTTPADDDGGFPWSTTALTAPTAGAVALFALLVRVMVSVGPYSGEGTPPKYGDYEAQRHWMEITLHTPASEWYRNTSVNDLAYWGLDYPPLTAYQSLGHALLLNASLPTAVALSLSRGFESPALKLLMRWTVLSSDLLVFFPAALYFVWVYCRRNIGGDKEGRSAPWLLAMILLNPCLILIDHGHFQMSLYFAPAFFSHLLGKCLRHQNPIFEVMKLGLVVIGTFALVWQPYLYSLEAVMEVKARFLILLTSLLVNVSSMFSP</sequence>
<keyword evidence="4 10" id="KW-0328">Glycosyltransferase</keyword>
<accession>A0A8K0IYL2</accession>
<evidence type="ECO:0000256" key="9">
    <source>
        <dbReference type="ARBA" id="ARBA00023136"/>
    </source>
</evidence>
<protein>
    <recommendedName>
        <fullName evidence="10">Alpha-1,3-glucosyltransferase</fullName>
        <ecNumber evidence="10">2.4.1.-</ecNumber>
    </recommendedName>
</protein>
<evidence type="ECO:0000256" key="6">
    <source>
        <dbReference type="ARBA" id="ARBA00022692"/>
    </source>
</evidence>
<dbReference type="Pfam" id="PF03155">
    <property type="entry name" value="Alg6_Alg8"/>
    <property type="match status" value="1"/>
</dbReference>
<feature type="transmembrane region" description="Helical" evidence="10">
    <location>
        <begin position="21"/>
        <end position="43"/>
    </location>
</feature>
<dbReference type="EMBL" id="CM017887">
    <property type="protein sequence ID" value="KAG1371415.1"/>
    <property type="molecule type" value="Genomic_DNA"/>
</dbReference>
<dbReference type="OrthoDB" id="4983at2759"/>
<evidence type="ECO:0000256" key="7">
    <source>
        <dbReference type="ARBA" id="ARBA00022824"/>
    </source>
</evidence>
<dbReference type="InterPro" id="IPR004856">
    <property type="entry name" value="Glyco_trans_ALG6/ALG8"/>
</dbReference>
<gene>
    <name evidence="11" type="ORF">COCNU_16G005090</name>
</gene>
<dbReference type="GO" id="GO:0042281">
    <property type="term" value="F:dolichyl pyrophosphate Man9GlcNAc2 alpha-1,3-glucosyltransferase activity"/>
    <property type="evidence" value="ECO:0007669"/>
    <property type="project" value="TreeGrafter"/>
</dbReference>
<dbReference type="GO" id="GO:0005789">
    <property type="term" value="C:endoplasmic reticulum membrane"/>
    <property type="evidence" value="ECO:0007669"/>
    <property type="project" value="UniProtKB-SubCell"/>
</dbReference>
<name>A0A8K0IYL2_COCNU</name>
<dbReference type="UniPathway" id="UPA00378"/>
<dbReference type="Proteomes" id="UP000797356">
    <property type="component" value="Chromosome 16"/>
</dbReference>
<organism evidence="11 12">
    <name type="scientific">Cocos nucifera</name>
    <name type="common">Coconut palm</name>
    <dbReference type="NCBI Taxonomy" id="13894"/>
    <lineage>
        <taxon>Eukaryota</taxon>
        <taxon>Viridiplantae</taxon>
        <taxon>Streptophyta</taxon>
        <taxon>Embryophyta</taxon>
        <taxon>Tracheophyta</taxon>
        <taxon>Spermatophyta</taxon>
        <taxon>Magnoliopsida</taxon>
        <taxon>Liliopsida</taxon>
        <taxon>Arecaceae</taxon>
        <taxon>Arecoideae</taxon>
        <taxon>Cocoseae</taxon>
        <taxon>Attaleinae</taxon>
        <taxon>Cocos</taxon>
    </lineage>
</organism>
<evidence type="ECO:0000313" key="12">
    <source>
        <dbReference type="Proteomes" id="UP000797356"/>
    </source>
</evidence>
<comment type="similarity">
    <text evidence="3 10">Belongs to the ALG6/ALG8 glucosyltransferase family.</text>
</comment>
<evidence type="ECO:0000256" key="2">
    <source>
        <dbReference type="ARBA" id="ARBA00004922"/>
    </source>
</evidence>
<feature type="transmembrane region" description="Helical" evidence="10">
    <location>
        <begin position="136"/>
        <end position="158"/>
    </location>
</feature>
<proteinExistence type="inferred from homology"/>